<sequence>MKMTDLRSFKGNLPMSKTASETDLPPFLQERLTEAAGGKEQAERVQGMMRPADELMRVESLKCFKASRLSFADMFSRRMVERNWRIILARSEVHADGSGKFVYNVEAEGRRMTYIARAYPWDGIEKVGRRADGALRDMFGALFVGEASEERIEREFATFDVKSEGDMRTTAEVIGWTPANRSSRHFDTVVDSLAAGKQPEADLAYLMRNGGFQSSGRNGSVSFHGIPRDHPLSHPFYADMFAIYLVRIFSIDLVNAIARRRNPDAAQLDRSIARNLGIGNSSGQGMCVALQRWPHWVATWVVVRELALAFTKNRAITANARSRMHAAIVHTIDIYKASDPQVEDYVTPNEEIIANLEAIDRWLDDADASSWNEFAKKVAATFDGETREQFNSLLIDLEPEFCDAIAPWLRSGSIRRRDFDPRMSVAVLRGILRRNYTWALEYDRTLVSTHQCFWYHSEDNGEQRRGERVIDPHEEFESFIDHIGLVQRLASVLTAYGDDARMGDVVLDHPDLHYAISRVQYLDGIPYAEIRDSVAHKDFIPADLIRFYHACLGMRGATPLSIRYVRGTFFQAEPLPQDLSEKTAPQTTQVSTQKEVQV</sequence>
<protein>
    <submittedName>
        <fullName evidence="2">Uncharacterized protein</fullName>
    </submittedName>
</protein>
<accession>A0A1H7XYZ5</accession>
<keyword evidence="3" id="KW-1185">Reference proteome</keyword>
<gene>
    <name evidence="2" type="ORF">SAMN05443999_1266</name>
</gene>
<evidence type="ECO:0000256" key="1">
    <source>
        <dbReference type="SAM" id="MobiDB-lite"/>
    </source>
</evidence>
<evidence type="ECO:0000313" key="2">
    <source>
        <dbReference type="EMBL" id="SEM38885.1"/>
    </source>
</evidence>
<organism evidence="2 3">
    <name type="scientific">Roseovarius azorensis</name>
    <dbReference type="NCBI Taxonomy" id="1287727"/>
    <lineage>
        <taxon>Bacteria</taxon>
        <taxon>Pseudomonadati</taxon>
        <taxon>Pseudomonadota</taxon>
        <taxon>Alphaproteobacteria</taxon>
        <taxon>Rhodobacterales</taxon>
        <taxon>Roseobacteraceae</taxon>
        <taxon>Roseovarius</taxon>
    </lineage>
</organism>
<evidence type="ECO:0000313" key="3">
    <source>
        <dbReference type="Proteomes" id="UP000199582"/>
    </source>
</evidence>
<feature type="compositionally biased region" description="Polar residues" evidence="1">
    <location>
        <begin position="583"/>
        <end position="598"/>
    </location>
</feature>
<dbReference type="Proteomes" id="UP000199582">
    <property type="component" value="Unassembled WGS sequence"/>
</dbReference>
<feature type="region of interest" description="Disordered" evidence="1">
    <location>
        <begin position="1"/>
        <end position="26"/>
    </location>
</feature>
<dbReference type="EMBL" id="FOAG01000026">
    <property type="protein sequence ID" value="SEM38885.1"/>
    <property type="molecule type" value="Genomic_DNA"/>
</dbReference>
<proteinExistence type="predicted"/>
<dbReference type="STRING" id="1287727.SAMN05443999_1266"/>
<dbReference type="AlphaFoldDB" id="A0A1H7XYZ5"/>
<reference evidence="2 3" key="1">
    <citation type="submission" date="2016-10" db="EMBL/GenBank/DDBJ databases">
        <authorList>
            <person name="de Groot N.N."/>
        </authorList>
    </citation>
    <scope>NUCLEOTIDE SEQUENCE [LARGE SCALE GENOMIC DNA]</scope>
    <source>
        <strain evidence="2 3">DSM 100674</strain>
    </source>
</reference>
<name>A0A1H7XYZ5_9RHOB</name>
<feature type="region of interest" description="Disordered" evidence="1">
    <location>
        <begin position="576"/>
        <end position="598"/>
    </location>
</feature>